<sequence length="254" mass="26960">MIRLDAQLGAPLGYRASFGLIVLRADETIEHEARQVLTGDGIAHYVSRVPCETEISLDSLARMEGEIPRAAALLPSARAFDVVAYACTSGATRIGPDRVDAAIRKGTSTRHTTNPLSAALAAMEALKIRSPGFVTPYAPEVSQAMLDVLEQAGITIAAVGSMLEPSDERVARIDGNSIKDAVRRVAGSGPCDGIFLSCTNLRALSLIAGMEAELGIPVLTSNQALLWHIMQLASQPTTSLEFGALMQTRIMETS</sequence>
<gene>
    <name evidence="1" type="ORF">FEV53_19540</name>
</gene>
<protein>
    <submittedName>
        <fullName evidence="1">Asp/Glu racemase</fullName>
    </submittedName>
</protein>
<accession>A0A547PIW1</accession>
<dbReference type="Gene3D" id="3.40.50.12500">
    <property type="match status" value="1"/>
</dbReference>
<name>A0A547PIW1_9RHOB</name>
<evidence type="ECO:0000313" key="1">
    <source>
        <dbReference type="EMBL" id="TRD14088.1"/>
    </source>
</evidence>
<dbReference type="InterPro" id="IPR053714">
    <property type="entry name" value="Iso_Racemase_Enz_sf"/>
</dbReference>
<evidence type="ECO:0000313" key="2">
    <source>
        <dbReference type="Proteomes" id="UP000318590"/>
    </source>
</evidence>
<dbReference type="EMBL" id="VFSV01000090">
    <property type="protein sequence ID" value="TRD14088.1"/>
    <property type="molecule type" value="Genomic_DNA"/>
</dbReference>
<keyword evidence="2" id="KW-1185">Reference proteome</keyword>
<dbReference type="PANTHER" id="PTHR40267">
    <property type="entry name" value="BLR3294 PROTEIN"/>
    <property type="match status" value="1"/>
</dbReference>
<organism evidence="1 2">
    <name type="scientific">Palleronia caenipelagi</name>
    <dbReference type="NCBI Taxonomy" id="2489174"/>
    <lineage>
        <taxon>Bacteria</taxon>
        <taxon>Pseudomonadati</taxon>
        <taxon>Pseudomonadota</taxon>
        <taxon>Alphaproteobacteria</taxon>
        <taxon>Rhodobacterales</taxon>
        <taxon>Roseobacteraceae</taxon>
        <taxon>Palleronia</taxon>
    </lineage>
</organism>
<dbReference type="RefSeq" id="WP_142836331.1">
    <property type="nucleotide sequence ID" value="NZ_VFSV01000090.1"/>
</dbReference>
<dbReference type="Pfam" id="PF17645">
    <property type="entry name" value="Amdase"/>
    <property type="match status" value="1"/>
</dbReference>
<dbReference type="PIRSF" id="PIRSF015736">
    <property type="entry name" value="MI"/>
    <property type="match status" value="1"/>
</dbReference>
<proteinExistence type="predicted"/>
<dbReference type="PANTHER" id="PTHR40267:SF1">
    <property type="entry name" value="BLR3294 PROTEIN"/>
    <property type="match status" value="1"/>
</dbReference>
<dbReference type="AlphaFoldDB" id="A0A547PIW1"/>
<comment type="caution">
    <text evidence="1">The sequence shown here is derived from an EMBL/GenBank/DDBJ whole genome shotgun (WGS) entry which is preliminary data.</text>
</comment>
<reference evidence="1 2" key="1">
    <citation type="submission" date="2019-06" db="EMBL/GenBank/DDBJ databases">
        <title>Paenimaribius caenipelagi gen. nov., sp. nov., isolated from a tidal flat.</title>
        <authorList>
            <person name="Yoon J.-H."/>
        </authorList>
    </citation>
    <scope>NUCLEOTIDE SEQUENCE [LARGE SCALE GENOMIC DNA]</scope>
    <source>
        <strain evidence="1 2">JBTF-M29</strain>
    </source>
</reference>
<dbReference type="OrthoDB" id="9816064at2"/>
<dbReference type="Proteomes" id="UP000318590">
    <property type="component" value="Unassembled WGS sequence"/>
</dbReference>
<dbReference type="InterPro" id="IPR026286">
    <property type="entry name" value="MaiA/AMDase"/>
</dbReference>